<dbReference type="Proteomes" id="UP001624684">
    <property type="component" value="Unassembled WGS sequence"/>
</dbReference>
<evidence type="ECO:0000313" key="1">
    <source>
        <dbReference type="EMBL" id="MFL1732032.1"/>
    </source>
</evidence>
<organism evidence="1 2">
    <name type="scientific">Moraxella oculi</name>
    <dbReference type="NCBI Taxonomy" id="2940516"/>
    <lineage>
        <taxon>Bacteria</taxon>
        <taxon>Pseudomonadati</taxon>
        <taxon>Pseudomonadota</taxon>
        <taxon>Gammaproteobacteria</taxon>
        <taxon>Moraxellales</taxon>
        <taxon>Moraxellaceae</taxon>
        <taxon>Moraxella</taxon>
    </lineage>
</organism>
<keyword evidence="2" id="KW-1185">Reference proteome</keyword>
<accession>A0ABW8U6G7</accession>
<gene>
    <name evidence="1" type="ORF">ACJHVH_03335</name>
</gene>
<sequence length="82" mass="9154">MMEIFQNDHEVLTIGNLTIENQLDKIIIHGDVEIGRDGVGRMQAQALYDFAWHLIKTLDGLPDVPVSESSTTQSDTTINPFV</sequence>
<dbReference type="EMBL" id="JBJJXE010000003">
    <property type="protein sequence ID" value="MFL1732032.1"/>
    <property type="molecule type" value="Genomic_DNA"/>
</dbReference>
<name>A0ABW8U6G7_9GAMM</name>
<comment type="caution">
    <text evidence="1">The sequence shown here is derived from an EMBL/GenBank/DDBJ whole genome shotgun (WGS) entry which is preliminary data.</text>
</comment>
<proteinExistence type="predicted"/>
<dbReference type="RefSeq" id="WP_407068756.1">
    <property type="nucleotide sequence ID" value="NZ_JBJJXE010000003.1"/>
</dbReference>
<evidence type="ECO:0000313" key="2">
    <source>
        <dbReference type="Proteomes" id="UP001624684"/>
    </source>
</evidence>
<protein>
    <submittedName>
        <fullName evidence="1">Uncharacterized protein</fullName>
    </submittedName>
</protein>
<reference evidence="1 2" key="1">
    <citation type="submission" date="2024-11" db="EMBL/GenBank/DDBJ databases">
        <title>First Report of Moraxella oculi in Brazil in an Infectious Bovine Keratoconjunctivitis Outbreak.</title>
        <authorList>
            <person name="Carvalho C.V."/>
            <person name="Domingues R."/>
            <person name="Coutinho C."/>
            <person name="Honorio N.T.B.S."/>
            <person name="Faza D.R.L.R."/>
            <person name="Carvalho W.A."/>
            <person name="Machado A.B.F."/>
            <person name="Martins M.F."/>
            <person name="Gaspar E.B."/>
        </authorList>
    </citation>
    <scope>NUCLEOTIDE SEQUENCE [LARGE SCALE GENOMIC DNA]</scope>
    <source>
        <strain evidence="1 2">2117LE</strain>
    </source>
</reference>